<protein>
    <submittedName>
        <fullName evidence="1">Uncharacterized protein</fullName>
    </submittedName>
</protein>
<comment type="caution">
    <text evidence="1">The sequence shown here is derived from an EMBL/GenBank/DDBJ whole genome shotgun (WGS) entry which is preliminary data.</text>
</comment>
<accession>A0AAQ4DW12</accession>
<dbReference type="InterPro" id="IPR038602">
    <property type="entry name" value="Mite_allergen_7_sf"/>
</dbReference>
<proteinExistence type="predicted"/>
<evidence type="ECO:0000313" key="1">
    <source>
        <dbReference type="EMBL" id="KAK8766652.1"/>
    </source>
</evidence>
<sequence length="249" mass="27880">MDCAVVSTNDSNLKSYRFSYKGPACSDSGVRHFHQDEHTTGRMLLFTTTFLLLAGLSQQQATEDLNAYVDKILKDELPSVAKKIDPLTIPAFSFHIRDRPHYGQVKFQPSTLTGLSTIQRSGDCASFTRWFPKRVFVGCNITFGEIKVSSKSQLKYDHNSTTVQADTSFPEVHGRMYVSVGAWKGPRGRAYPKLGNFTTTFTGLDENPDTQKLRWGYYEVFRDVVAVAIERAVAWAIGESAGKVLWPCC</sequence>
<dbReference type="Proteomes" id="UP001321473">
    <property type="component" value="Unassembled WGS sequence"/>
</dbReference>
<dbReference type="Gene3D" id="3.15.10.50">
    <property type="match status" value="1"/>
</dbReference>
<dbReference type="AlphaFoldDB" id="A0AAQ4DW12"/>
<organism evidence="1 2">
    <name type="scientific">Amblyomma americanum</name>
    <name type="common">Lone star tick</name>
    <dbReference type="NCBI Taxonomy" id="6943"/>
    <lineage>
        <taxon>Eukaryota</taxon>
        <taxon>Metazoa</taxon>
        <taxon>Ecdysozoa</taxon>
        <taxon>Arthropoda</taxon>
        <taxon>Chelicerata</taxon>
        <taxon>Arachnida</taxon>
        <taxon>Acari</taxon>
        <taxon>Parasitiformes</taxon>
        <taxon>Ixodida</taxon>
        <taxon>Ixodoidea</taxon>
        <taxon>Ixodidae</taxon>
        <taxon>Amblyomminae</taxon>
        <taxon>Amblyomma</taxon>
    </lineage>
</organism>
<evidence type="ECO:0000313" key="2">
    <source>
        <dbReference type="Proteomes" id="UP001321473"/>
    </source>
</evidence>
<gene>
    <name evidence="1" type="ORF">V5799_006568</name>
</gene>
<name>A0AAQ4DW12_AMBAM</name>
<reference evidence="1 2" key="1">
    <citation type="journal article" date="2023" name="Arcadia Sci">
        <title>De novo assembly of a long-read Amblyomma americanum tick genome.</title>
        <authorList>
            <person name="Chou S."/>
            <person name="Poskanzer K.E."/>
            <person name="Rollins M."/>
            <person name="Thuy-Boun P.S."/>
        </authorList>
    </citation>
    <scope>NUCLEOTIDE SEQUENCE [LARGE SCALE GENOMIC DNA]</scope>
    <source>
        <strain evidence="1">F_SG_1</strain>
        <tissue evidence="1">Salivary glands</tissue>
    </source>
</reference>
<keyword evidence="2" id="KW-1185">Reference proteome</keyword>
<dbReference type="EMBL" id="JARKHS020026152">
    <property type="protein sequence ID" value="KAK8766652.1"/>
    <property type="molecule type" value="Genomic_DNA"/>
</dbReference>